<evidence type="ECO:0000313" key="7">
    <source>
        <dbReference type="EMBL" id="SQD92706.1"/>
    </source>
</evidence>
<dbReference type="Gene3D" id="3.90.1150.10">
    <property type="entry name" value="Aspartate Aminotransferase, domain 1"/>
    <property type="match status" value="1"/>
</dbReference>
<comment type="cofactor">
    <cofactor evidence="1 5">
        <name>pyridoxal 5'-phosphate</name>
        <dbReference type="ChEBI" id="CHEBI:597326"/>
    </cofactor>
</comment>
<dbReference type="AlphaFoldDB" id="A0A2X3KYV1"/>
<keyword evidence="3 7" id="KW-0808">Transferase</keyword>
<dbReference type="SUPFAM" id="SSF53383">
    <property type="entry name" value="PLP-dependent transferases"/>
    <property type="match status" value="1"/>
</dbReference>
<comment type="subunit">
    <text evidence="2">Homodimer.</text>
</comment>
<dbReference type="InterPro" id="IPR004839">
    <property type="entry name" value="Aminotransferase_I/II_large"/>
</dbReference>
<dbReference type="EC" id="2.3.1.29" evidence="7"/>
<protein>
    <submittedName>
        <fullName evidence="7">Pyridoxal phosphate-dependent acyltransferase or glycine C-acetyltransferase</fullName>
        <ecNumber evidence="7">2.3.1.29</ecNumber>
    </submittedName>
</protein>
<dbReference type="InterPro" id="IPR001917">
    <property type="entry name" value="Aminotrans_II_pyridoxalP_BS"/>
</dbReference>
<gene>
    <name evidence="7" type="primary">kbl</name>
    <name evidence="7" type="ORF">BARAN1_0682</name>
</gene>
<dbReference type="Pfam" id="PF00155">
    <property type="entry name" value="Aminotran_1_2"/>
    <property type="match status" value="1"/>
</dbReference>
<dbReference type="Proteomes" id="UP000249818">
    <property type="component" value="Chromosome BARAN1"/>
</dbReference>
<dbReference type="Gene3D" id="3.40.640.10">
    <property type="entry name" value="Type I PLP-dependent aspartate aminotransferase-like (Major domain)"/>
    <property type="match status" value="1"/>
</dbReference>
<evidence type="ECO:0000256" key="4">
    <source>
        <dbReference type="ARBA" id="ARBA00022898"/>
    </source>
</evidence>
<sequence>MGKYDFITAELADLKAQGLYNTIRTIESAVGAWTVVDGKRVLNMCSNNYLGFANDPRLVEAARQAVARYGVGPAAVRSIAGTMTLHVEFERKLAAFKGTEDAISLQSGFCANLSAIPTLMGAGHVLFTDELNHASIIDGCRLTKAERVIYPHRDVGALRRALAEHKAASRKLIVTDGVFSMDGDLAPLREIVAVAEEFDALVMVDDAHGEGVLGSHGRGIADHFGVQGRVDIEMGTLSKAFGVMGGYLAGRREIVEYLRQRARPFLFSSAATPADVAACTTAVEILEKSDEPVRMLWDNGRYLKGRLADLGFDIGHSETPITPVMLGEATTAWEFSRRLFAREVFAQAIVFPTVPKGKARLRVMVSAVHTKEDLDFAVDAFARVGRELAVI</sequence>
<keyword evidence="7" id="KW-0012">Acyltransferase</keyword>
<proteinExistence type="inferred from homology"/>
<evidence type="ECO:0000256" key="3">
    <source>
        <dbReference type="ARBA" id="ARBA00022679"/>
    </source>
</evidence>
<evidence type="ECO:0000313" key="8">
    <source>
        <dbReference type="Proteomes" id="UP000249818"/>
    </source>
</evidence>
<evidence type="ECO:0000259" key="6">
    <source>
        <dbReference type="Pfam" id="PF00155"/>
    </source>
</evidence>
<dbReference type="GO" id="GO:0030170">
    <property type="term" value="F:pyridoxal phosphate binding"/>
    <property type="evidence" value="ECO:0007669"/>
    <property type="project" value="InterPro"/>
</dbReference>
<dbReference type="InterPro" id="IPR015421">
    <property type="entry name" value="PyrdxlP-dep_Trfase_major"/>
</dbReference>
<dbReference type="InterPro" id="IPR015422">
    <property type="entry name" value="PyrdxlP-dep_Trfase_small"/>
</dbReference>
<feature type="domain" description="Aminotransferase class I/classII large" evidence="6">
    <location>
        <begin position="40"/>
        <end position="381"/>
    </location>
</feature>
<dbReference type="PANTHER" id="PTHR13693:SF3">
    <property type="entry name" value="LD36009P"/>
    <property type="match status" value="1"/>
</dbReference>
<dbReference type="PROSITE" id="PS00599">
    <property type="entry name" value="AA_TRANSFER_CLASS_2"/>
    <property type="match status" value="1"/>
</dbReference>
<dbReference type="GO" id="GO:0008890">
    <property type="term" value="F:glycine C-acetyltransferase activity"/>
    <property type="evidence" value="ECO:0007669"/>
    <property type="project" value="UniProtKB-EC"/>
</dbReference>
<accession>A0A2X3KYV1</accession>
<dbReference type="InterPro" id="IPR010962">
    <property type="entry name" value="AONS_Archaea/Firmicutes"/>
</dbReference>
<reference evidence="8" key="1">
    <citation type="submission" date="2018-05" db="EMBL/GenBank/DDBJ databases">
        <authorList>
            <person name="Hao L."/>
        </authorList>
    </citation>
    <scope>NUCLEOTIDE SEQUENCE [LARGE SCALE GENOMIC DNA]</scope>
</reference>
<dbReference type="KEGG" id="bana:BARAN1_0682"/>
<dbReference type="OrthoDB" id="9807157at2"/>
<organism evidence="7 8">
    <name type="scientific">Candidatus Bipolaricaulis anaerobius</name>
    <dbReference type="NCBI Taxonomy" id="2026885"/>
    <lineage>
        <taxon>Bacteria</taxon>
        <taxon>Candidatus Bipolaricaulota</taxon>
        <taxon>Candidatus Bipolaricaulia</taxon>
        <taxon>Candidatus Bipolaricaulales</taxon>
        <taxon>Candidatus Bipolaricaulaceae</taxon>
        <taxon>Candidatus Bipolaricaulis</taxon>
    </lineage>
</organism>
<dbReference type="InterPro" id="IPR050087">
    <property type="entry name" value="AON_synthase_class-II"/>
</dbReference>
<dbReference type="FunFam" id="3.40.640.10:FF:000006">
    <property type="entry name" value="5-aminolevulinate synthase, mitochondrial"/>
    <property type="match status" value="1"/>
</dbReference>
<comment type="similarity">
    <text evidence="5">Belongs to the class-II pyridoxal-phosphate-dependent aminotransferase family.</text>
</comment>
<keyword evidence="4 5" id="KW-0663">Pyridoxal phosphate</keyword>
<dbReference type="NCBIfam" id="NF005394">
    <property type="entry name" value="PRK06939.1"/>
    <property type="match status" value="1"/>
</dbReference>
<dbReference type="RefSeq" id="WP_122030894.1">
    <property type="nucleotide sequence ID" value="NZ_LS483254.1"/>
</dbReference>
<keyword evidence="8" id="KW-1185">Reference proteome</keyword>
<dbReference type="EMBL" id="LS483254">
    <property type="protein sequence ID" value="SQD92706.1"/>
    <property type="molecule type" value="Genomic_DNA"/>
</dbReference>
<dbReference type="NCBIfam" id="TIGR01825">
    <property type="entry name" value="gly_Cac_T_rel"/>
    <property type="match status" value="1"/>
</dbReference>
<evidence type="ECO:0000256" key="5">
    <source>
        <dbReference type="RuleBase" id="RU003693"/>
    </source>
</evidence>
<name>A0A2X3KYV1_9BACT</name>
<evidence type="ECO:0000256" key="2">
    <source>
        <dbReference type="ARBA" id="ARBA00011738"/>
    </source>
</evidence>
<evidence type="ECO:0000256" key="1">
    <source>
        <dbReference type="ARBA" id="ARBA00001933"/>
    </source>
</evidence>
<dbReference type="InterPro" id="IPR015424">
    <property type="entry name" value="PyrdxlP-dep_Trfase"/>
</dbReference>
<dbReference type="PANTHER" id="PTHR13693">
    <property type="entry name" value="CLASS II AMINOTRANSFERASE/8-AMINO-7-OXONONANOATE SYNTHASE"/>
    <property type="match status" value="1"/>
</dbReference>
<dbReference type="CDD" id="cd06454">
    <property type="entry name" value="KBL_like"/>
    <property type="match status" value="1"/>
</dbReference>